<dbReference type="InterPro" id="IPR002347">
    <property type="entry name" value="SDR_fam"/>
</dbReference>
<dbReference type="PRINTS" id="PR00080">
    <property type="entry name" value="SDRFAMILY"/>
</dbReference>
<accession>A0AB39P0F6</accession>
<evidence type="ECO:0000313" key="6">
    <source>
        <dbReference type="EMBL" id="XDQ23986.1"/>
    </source>
</evidence>
<dbReference type="Pfam" id="PF00106">
    <property type="entry name" value="adh_short"/>
    <property type="match status" value="1"/>
</dbReference>
<name>A0AB39P0F6_9ACTN</name>
<protein>
    <submittedName>
        <fullName evidence="6">SDR family NAD(P)-dependent oxidoreductase</fullName>
    </submittedName>
</protein>
<keyword evidence="3" id="KW-0560">Oxidoreductase</keyword>
<evidence type="ECO:0000259" key="5">
    <source>
        <dbReference type="SMART" id="SM00822"/>
    </source>
</evidence>
<dbReference type="PANTHER" id="PTHR43391:SF14">
    <property type="entry name" value="DEHYDROGENASE_REDUCTASE SDR FAMILY PROTEIN 7-LIKE"/>
    <property type="match status" value="1"/>
</dbReference>
<comment type="similarity">
    <text evidence="1 4">Belongs to the short-chain dehydrogenases/reductases (SDR) family.</text>
</comment>
<gene>
    <name evidence="6" type="ORF">AB5J56_04415</name>
</gene>
<dbReference type="SUPFAM" id="SSF51735">
    <property type="entry name" value="NAD(P)-binding Rossmann-fold domains"/>
    <property type="match status" value="1"/>
</dbReference>
<dbReference type="InterPro" id="IPR057326">
    <property type="entry name" value="KR_dom"/>
</dbReference>
<dbReference type="SMART" id="SM00822">
    <property type="entry name" value="PKS_KR"/>
    <property type="match status" value="1"/>
</dbReference>
<dbReference type="RefSeq" id="WP_369230222.1">
    <property type="nucleotide sequence ID" value="NZ_CP163435.1"/>
</dbReference>
<evidence type="ECO:0000256" key="3">
    <source>
        <dbReference type="ARBA" id="ARBA00023002"/>
    </source>
</evidence>
<dbReference type="PANTHER" id="PTHR43391">
    <property type="entry name" value="RETINOL DEHYDROGENASE-RELATED"/>
    <property type="match status" value="1"/>
</dbReference>
<dbReference type="InterPro" id="IPR020904">
    <property type="entry name" value="Sc_DH/Rdtase_CS"/>
</dbReference>
<evidence type="ECO:0000256" key="1">
    <source>
        <dbReference type="ARBA" id="ARBA00006484"/>
    </source>
</evidence>
<dbReference type="InterPro" id="IPR036291">
    <property type="entry name" value="NAD(P)-bd_dom_sf"/>
</dbReference>
<proteinExistence type="inferred from homology"/>
<dbReference type="Gene3D" id="3.40.50.720">
    <property type="entry name" value="NAD(P)-binding Rossmann-like Domain"/>
    <property type="match status" value="1"/>
</dbReference>
<dbReference type="GO" id="GO:0016491">
    <property type="term" value="F:oxidoreductase activity"/>
    <property type="evidence" value="ECO:0007669"/>
    <property type="project" value="UniProtKB-KW"/>
</dbReference>
<keyword evidence="2" id="KW-0521">NADP</keyword>
<evidence type="ECO:0000256" key="2">
    <source>
        <dbReference type="ARBA" id="ARBA00022857"/>
    </source>
</evidence>
<feature type="domain" description="Ketoreductase" evidence="5">
    <location>
        <begin position="42"/>
        <end position="228"/>
    </location>
</feature>
<organism evidence="6">
    <name type="scientific">Streptomyces sp. R21</name>
    <dbReference type="NCBI Taxonomy" id="3238627"/>
    <lineage>
        <taxon>Bacteria</taxon>
        <taxon>Bacillati</taxon>
        <taxon>Actinomycetota</taxon>
        <taxon>Actinomycetes</taxon>
        <taxon>Kitasatosporales</taxon>
        <taxon>Streptomycetaceae</taxon>
        <taxon>Streptomyces</taxon>
    </lineage>
</organism>
<evidence type="ECO:0000256" key="4">
    <source>
        <dbReference type="RuleBase" id="RU000363"/>
    </source>
</evidence>
<reference evidence="6" key="1">
    <citation type="submission" date="2024-07" db="EMBL/GenBank/DDBJ databases">
        <authorList>
            <person name="Yu S.T."/>
        </authorList>
    </citation>
    <scope>NUCLEOTIDE SEQUENCE</scope>
    <source>
        <strain evidence="6">R21</strain>
    </source>
</reference>
<dbReference type="PRINTS" id="PR00081">
    <property type="entry name" value="GDHRDH"/>
</dbReference>
<dbReference type="EMBL" id="CP163435">
    <property type="protein sequence ID" value="XDQ23986.1"/>
    <property type="molecule type" value="Genomic_DNA"/>
</dbReference>
<dbReference type="PROSITE" id="PS00061">
    <property type="entry name" value="ADH_SHORT"/>
    <property type="match status" value="1"/>
</dbReference>
<dbReference type="AlphaFoldDB" id="A0AB39P0F6"/>
<sequence>MGAVGGRSGAGVANASVRPCSRSITSTRRTVVTSREEADMAKTVLITGASSGIGLAAAVAAAEAGWTTVATLRDTGKADALRKSAAEAGVADRVHVKRLDVVDAESVAACVDEVIAEFGQLDALVNNAGVGQVGTIEQGTVEDVRAAMEVNFFGVVNVSRAALPHLRASKGRLITVTSVGGVVGQPFNEAYCAAKFAVEGFMESLAPVAATVGVRVTVIEPGAVASEFVTNVGLDLPTMLTAAGPYAPALRAYVDRTMKSFGNAQTPAQAAAPIIEALSAEQPAFRVQTSDWAREFVGAKLGDLDGSSVVGLTSDWVR</sequence>